<keyword evidence="3" id="KW-0106">Calcium</keyword>
<reference evidence="6 7" key="1">
    <citation type="submission" date="2021-05" db="EMBL/GenBank/DDBJ databases">
        <authorList>
            <person name="Zahm M."/>
            <person name="Klopp C."/>
            <person name="Cabau C."/>
            <person name="Kuhl H."/>
            <person name="Suciu R."/>
            <person name="Ciorpac M."/>
            <person name="Holostenco D."/>
            <person name="Gessner J."/>
            <person name="Wuertz S."/>
            <person name="Hohne C."/>
            <person name="Stock M."/>
            <person name="Gislard M."/>
            <person name="Lluch J."/>
            <person name="Milhes M."/>
            <person name="Lampietro C."/>
            <person name="Lopez Roques C."/>
            <person name="Donnadieu C."/>
            <person name="Du K."/>
            <person name="Schartl M."/>
            <person name="Guiguen Y."/>
        </authorList>
    </citation>
    <scope>NUCLEOTIDE SEQUENCE [LARGE SCALE GENOMIC DNA]</scope>
    <source>
        <strain evidence="6">Hh-F2</strain>
        <tissue evidence="6">Blood</tissue>
    </source>
</reference>
<dbReference type="Pfam" id="PF13499">
    <property type="entry name" value="EF-hand_7"/>
    <property type="match status" value="1"/>
</dbReference>
<evidence type="ECO:0000256" key="4">
    <source>
        <dbReference type="SAM" id="MobiDB-lite"/>
    </source>
</evidence>
<dbReference type="Gene3D" id="1.10.238.10">
    <property type="entry name" value="EF-hand"/>
    <property type="match status" value="2"/>
</dbReference>
<evidence type="ECO:0000256" key="2">
    <source>
        <dbReference type="ARBA" id="ARBA00022737"/>
    </source>
</evidence>
<dbReference type="InterPro" id="IPR002048">
    <property type="entry name" value="EF_hand_dom"/>
</dbReference>
<sequence length="288" mass="30459">MSLKAKGKSVSDKKEKSGSKKQKDATPPVEESVNSSPGAKDPPPADATPLKPALRRSNSAANSAAGGGSGAGAPGAGGGTRSGPPGAGGRLRRGSSSDSQQGKKGGSKGRSGKRDSDVSMTTKMYSPFLKALFGQERDLVPEELDELHEAFLEFDTDSDGFVSCKVLGECMRTMGFMPTEMELIEISQQIKMRLGGQVGFDDFVELIGPRMLAETTDMVGVRELKIAFKEFDRDGDGVITRAELREAVKHLLGEQLNPGEVDEILKDIDLNGDGHVDFDGEGGILGGW</sequence>
<feature type="compositionally biased region" description="Low complexity" evidence="4">
    <location>
        <begin position="55"/>
        <end position="64"/>
    </location>
</feature>
<evidence type="ECO:0000313" key="6">
    <source>
        <dbReference type="EMBL" id="KAK6468593.1"/>
    </source>
</evidence>
<keyword evidence="1" id="KW-0479">Metal-binding</keyword>
<keyword evidence="7" id="KW-1185">Reference proteome</keyword>
<evidence type="ECO:0000313" key="7">
    <source>
        <dbReference type="Proteomes" id="UP001369086"/>
    </source>
</evidence>
<dbReference type="Pfam" id="PF13202">
    <property type="entry name" value="EF-hand_5"/>
    <property type="match status" value="1"/>
</dbReference>
<evidence type="ECO:0000259" key="5">
    <source>
        <dbReference type="PROSITE" id="PS50222"/>
    </source>
</evidence>
<keyword evidence="2" id="KW-0677">Repeat</keyword>
<organism evidence="6 7">
    <name type="scientific">Huso huso</name>
    <name type="common">Beluga</name>
    <name type="synonym">Acipenser huso</name>
    <dbReference type="NCBI Taxonomy" id="61971"/>
    <lineage>
        <taxon>Eukaryota</taxon>
        <taxon>Metazoa</taxon>
        <taxon>Chordata</taxon>
        <taxon>Craniata</taxon>
        <taxon>Vertebrata</taxon>
        <taxon>Euteleostomi</taxon>
        <taxon>Actinopterygii</taxon>
        <taxon>Chondrostei</taxon>
        <taxon>Acipenseriformes</taxon>
        <taxon>Acipenseridae</taxon>
        <taxon>Huso</taxon>
    </lineage>
</organism>
<dbReference type="PANTHER" id="PTHR45917:SF12">
    <property type="entry name" value="CALMODULIN-ALPHA-LIKE"/>
    <property type="match status" value="1"/>
</dbReference>
<protein>
    <submittedName>
        <fullName evidence="6">Calcium-binding protein 2-like</fullName>
    </submittedName>
</protein>
<dbReference type="CDD" id="cd00051">
    <property type="entry name" value="EFh"/>
    <property type="match status" value="1"/>
</dbReference>
<feature type="compositionally biased region" description="Basic and acidic residues" evidence="4">
    <location>
        <begin position="9"/>
        <end position="24"/>
    </location>
</feature>
<feature type="domain" description="EF-hand" evidence="5">
    <location>
        <begin position="219"/>
        <end position="254"/>
    </location>
</feature>
<feature type="compositionally biased region" description="Gly residues" evidence="4">
    <location>
        <begin position="65"/>
        <end position="89"/>
    </location>
</feature>
<dbReference type="PROSITE" id="PS00018">
    <property type="entry name" value="EF_HAND_1"/>
    <property type="match status" value="1"/>
</dbReference>
<dbReference type="InterPro" id="IPR011992">
    <property type="entry name" value="EF-hand-dom_pair"/>
</dbReference>
<accession>A0ABR0Y7R4</accession>
<comment type="caution">
    <text evidence="6">The sequence shown here is derived from an EMBL/GenBank/DDBJ whole genome shotgun (WGS) entry which is preliminary data.</text>
</comment>
<feature type="domain" description="EF-hand" evidence="5">
    <location>
        <begin position="142"/>
        <end position="177"/>
    </location>
</feature>
<dbReference type="SMART" id="SM00054">
    <property type="entry name" value="EFh"/>
    <property type="match status" value="3"/>
</dbReference>
<dbReference type="PANTHER" id="PTHR45917">
    <property type="entry name" value="CALCIUM-BINDING PROTEIN 1-RELATED"/>
    <property type="match status" value="1"/>
</dbReference>
<evidence type="ECO:0000256" key="1">
    <source>
        <dbReference type="ARBA" id="ARBA00022723"/>
    </source>
</evidence>
<proteinExistence type="predicted"/>
<dbReference type="SUPFAM" id="SSF47473">
    <property type="entry name" value="EF-hand"/>
    <property type="match status" value="1"/>
</dbReference>
<gene>
    <name evidence="6" type="ORF">HHUSO_G33351</name>
</gene>
<dbReference type="Proteomes" id="UP001369086">
    <property type="component" value="Unassembled WGS sequence"/>
</dbReference>
<dbReference type="PROSITE" id="PS50222">
    <property type="entry name" value="EF_HAND_2"/>
    <property type="match status" value="2"/>
</dbReference>
<evidence type="ECO:0000256" key="3">
    <source>
        <dbReference type="ARBA" id="ARBA00022837"/>
    </source>
</evidence>
<feature type="region of interest" description="Disordered" evidence="4">
    <location>
        <begin position="1"/>
        <end position="120"/>
    </location>
</feature>
<name>A0ABR0Y7R4_HUSHU</name>
<dbReference type="InterPro" id="IPR043582">
    <property type="entry name" value="CaBP1/2/4/5"/>
</dbReference>
<dbReference type="EMBL" id="JAHFZB010000043">
    <property type="protein sequence ID" value="KAK6468593.1"/>
    <property type="molecule type" value="Genomic_DNA"/>
</dbReference>
<dbReference type="InterPro" id="IPR018247">
    <property type="entry name" value="EF_Hand_1_Ca_BS"/>
</dbReference>